<dbReference type="RefSeq" id="WP_396945846.1">
    <property type="nucleotide sequence ID" value="NZ_JBIRXV010000001.1"/>
</dbReference>
<accession>A0ABW7W9F2</accession>
<reference evidence="1 2" key="1">
    <citation type="submission" date="2024-10" db="EMBL/GenBank/DDBJ databases">
        <title>The Natural Products Discovery Center: Release of the First 8490 Sequenced Strains for Exploring Actinobacteria Biosynthetic Diversity.</title>
        <authorList>
            <person name="Kalkreuter E."/>
            <person name="Kautsar S.A."/>
            <person name="Yang D."/>
            <person name="Bader C.D."/>
            <person name="Teijaro C.N."/>
            <person name="Fluegel L."/>
            <person name="Davis C.M."/>
            <person name="Simpson J.R."/>
            <person name="Lauterbach L."/>
            <person name="Steele A.D."/>
            <person name="Gui C."/>
            <person name="Meng S."/>
            <person name="Li G."/>
            <person name="Viehrig K."/>
            <person name="Ye F."/>
            <person name="Su P."/>
            <person name="Kiefer A.F."/>
            <person name="Nichols A."/>
            <person name="Cepeda A.J."/>
            <person name="Yan W."/>
            <person name="Fan B."/>
            <person name="Jiang Y."/>
            <person name="Adhikari A."/>
            <person name="Zheng C.-J."/>
            <person name="Schuster L."/>
            <person name="Cowan T.M."/>
            <person name="Smanski M.J."/>
            <person name="Chevrette M.G."/>
            <person name="De Carvalho L.P.S."/>
            <person name="Shen B."/>
        </authorList>
    </citation>
    <scope>NUCLEOTIDE SEQUENCE [LARGE SCALE GENOMIC DNA]</scope>
    <source>
        <strain evidence="1 2">NPDC019626</strain>
    </source>
</reference>
<dbReference type="Proteomes" id="UP001611450">
    <property type="component" value="Unassembled WGS sequence"/>
</dbReference>
<keyword evidence="2" id="KW-1185">Reference proteome</keyword>
<proteinExistence type="predicted"/>
<comment type="caution">
    <text evidence="1">The sequence shown here is derived from an EMBL/GenBank/DDBJ whole genome shotgun (WGS) entry which is preliminary data.</text>
</comment>
<evidence type="ECO:0000313" key="2">
    <source>
        <dbReference type="Proteomes" id="UP001611450"/>
    </source>
</evidence>
<evidence type="ECO:0008006" key="3">
    <source>
        <dbReference type="Google" id="ProtNLM"/>
    </source>
</evidence>
<evidence type="ECO:0000313" key="1">
    <source>
        <dbReference type="EMBL" id="MFI2319347.1"/>
    </source>
</evidence>
<gene>
    <name evidence="1" type="ORF">ACH47G_02560</name>
</gene>
<name>A0ABW7W9F2_9NOCA</name>
<organism evidence="1 2">
    <name type="scientific">Nocardia beijingensis</name>
    <dbReference type="NCBI Taxonomy" id="95162"/>
    <lineage>
        <taxon>Bacteria</taxon>
        <taxon>Bacillati</taxon>
        <taxon>Actinomycetota</taxon>
        <taxon>Actinomycetes</taxon>
        <taxon>Mycobacteriales</taxon>
        <taxon>Nocardiaceae</taxon>
        <taxon>Nocardia</taxon>
    </lineage>
</organism>
<protein>
    <recommendedName>
        <fullName evidence="3">MftR C-terminal domain-containing protein</fullName>
    </recommendedName>
</protein>
<dbReference type="EMBL" id="JBIRXV010000001">
    <property type="protein sequence ID" value="MFI2319347.1"/>
    <property type="molecule type" value="Genomic_DNA"/>
</dbReference>
<sequence length="63" mass="6838">MYRQVCADIRDPVRRDLVAVTVAGACAGLFSAWSSGTLRATREQVADHIADTLTACRRTLSVD</sequence>